<gene>
    <name evidence="1" type="ORF">HMPREF9135_0670</name>
</gene>
<name>U2P5F4_9BACT</name>
<evidence type="ECO:0000313" key="1">
    <source>
        <dbReference type="EMBL" id="ERK38939.1"/>
    </source>
</evidence>
<dbReference type="EMBL" id="AWEY01000032">
    <property type="protein sequence ID" value="ERK38939.1"/>
    <property type="molecule type" value="Genomic_DNA"/>
</dbReference>
<reference evidence="1 2" key="1">
    <citation type="submission" date="2013-08" db="EMBL/GenBank/DDBJ databases">
        <authorList>
            <person name="Durkin A.S."/>
            <person name="Haft D.R."/>
            <person name="McCorrison J."/>
            <person name="Torralba M."/>
            <person name="Gillis M."/>
            <person name="Haft D.H."/>
            <person name="Methe B."/>
            <person name="Sutton G."/>
            <person name="Nelson K.E."/>
        </authorList>
    </citation>
    <scope>NUCLEOTIDE SEQUENCE [LARGE SCALE GENOMIC DNA]</scope>
    <source>
        <strain evidence="1 2">F0067</strain>
    </source>
</reference>
<evidence type="ECO:0000313" key="2">
    <source>
        <dbReference type="Proteomes" id="UP000016648"/>
    </source>
</evidence>
<protein>
    <submittedName>
        <fullName evidence="1">Uncharacterized protein</fullName>
    </submittedName>
</protein>
<keyword evidence="2" id="KW-1185">Reference proteome</keyword>
<dbReference type="AlphaFoldDB" id="U2P5F4"/>
<proteinExistence type="predicted"/>
<sequence length="69" mass="7710">MESVKLFDKRLGMAPIFPAKTSFALKTMVFCFFHNLLSANNFSFFTSCLPFNGLLFDLCLGCKSIGFAL</sequence>
<dbReference type="Proteomes" id="UP000016648">
    <property type="component" value="Unassembled WGS sequence"/>
</dbReference>
<comment type="caution">
    <text evidence="1">The sequence shown here is derived from an EMBL/GenBank/DDBJ whole genome shotgun (WGS) entry which is preliminary data.</text>
</comment>
<accession>U2P5F4</accession>
<organism evidence="1 2">
    <name type="scientific">Segatella baroniae F0067</name>
    <dbReference type="NCBI Taxonomy" id="1115809"/>
    <lineage>
        <taxon>Bacteria</taxon>
        <taxon>Pseudomonadati</taxon>
        <taxon>Bacteroidota</taxon>
        <taxon>Bacteroidia</taxon>
        <taxon>Bacteroidales</taxon>
        <taxon>Prevotellaceae</taxon>
        <taxon>Segatella</taxon>
    </lineage>
</organism>